<keyword evidence="1" id="KW-0597">Phosphoprotein</keyword>
<dbReference type="Gene3D" id="1.10.720.30">
    <property type="entry name" value="SAP domain"/>
    <property type="match status" value="1"/>
</dbReference>
<dbReference type="PANTHER" id="PTHR46551:SF1">
    <property type="entry name" value="SAP DOMAIN-CONTAINING RIBONUCLEOPROTEIN"/>
    <property type="match status" value="1"/>
</dbReference>
<dbReference type="PANTHER" id="PTHR46551">
    <property type="entry name" value="SAP DOMAIN-CONTAINING RIBONUCLEOPROTEIN"/>
    <property type="match status" value="1"/>
</dbReference>
<feature type="non-terminal residue" evidence="5">
    <location>
        <position position="1"/>
    </location>
</feature>
<dbReference type="GO" id="GO:0016973">
    <property type="term" value="P:poly(A)+ mRNA export from nucleus"/>
    <property type="evidence" value="ECO:0007669"/>
    <property type="project" value="TreeGrafter"/>
</dbReference>
<protein>
    <recommendedName>
        <fullName evidence="4">SAP domain-containing protein</fullName>
    </recommendedName>
</protein>
<dbReference type="Pfam" id="PF02037">
    <property type="entry name" value="SAP"/>
    <property type="match status" value="1"/>
</dbReference>
<feature type="region of interest" description="Disordered" evidence="3">
    <location>
        <begin position="121"/>
        <end position="155"/>
    </location>
</feature>
<reference evidence="5" key="1">
    <citation type="submission" date="2015-11" db="EMBL/GenBank/DDBJ databases">
        <title>De novo transcriptome assembly of four potential Pierce s Disease insect vectors from Arizona vineyards.</title>
        <authorList>
            <person name="Tassone E.E."/>
        </authorList>
    </citation>
    <scope>NUCLEOTIDE SEQUENCE</scope>
</reference>
<feature type="domain" description="SAP" evidence="4">
    <location>
        <begin position="15"/>
        <end position="49"/>
    </location>
</feature>
<dbReference type="InterPro" id="IPR036361">
    <property type="entry name" value="SAP_dom_sf"/>
</dbReference>
<evidence type="ECO:0000313" key="5">
    <source>
        <dbReference type="EMBL" id="JAS39719.1"/>
    </source>
</evidence>
<evidence type="ECO:0000256" key="2">
    <source>
        <dbReference type="ARBA" id="ARBA00046328"/>
    </source>
</evidence>
<dbReference type="InterPro" id="IPR052240">
    <property type="entry name" value="SAP_domain_ribonucleoprotein"/>
</dbReference>
<evidence type="ECO:0000256" key="1">
    <source>
        <dbReference type="ARBA" id="ARBA00022553"/>
    </source>
</evidence>
<dbReference type="SMART" id="SM00513">
    <property type="entry name" value="SAP"/>
    <property type="match status" value="1"/>
</dbReference>
<comment type="similarity">
    <text evidence="2">Belongs to the SAP domain-containing ribonucleoprotein family.</text>
</comment>
<name>A0A1B6EP66_9HEMI</name>
<sequence length="188" mass="21266">FGQISMKDHLSVEEINKLKVLDLKRELQSRGLSVVGLKSELKERLLNYFDSLADSIDEDAVLNDDGIELEKCEDDILNENSINVLDLENEERPCSEAKTDSVSAPQKIVLKRQMEDLDDQDALDENEEQRAEGQSSDKIQISIDESILDDSTDTPASKKLKIDISGLTEEERMQRRIAKFGAISHYPK</sequence>
<dbReference type="AlphaFoldDB" id="A0A1B6EP66"/>
<dbReference type="GO" id="GO:0005634">
    <property type="term" value="C:nucleus"/>
    <property type="evidence" value="ECO:0007669"/>
    <property type="project" value="TreeGrafter"/>
</dbReference>
<gene>
    <name evidence="5" type="ORF">g.49327</name>
</gene>
<proteinExistence type="inferred from homology"/>
<accession>A0A1B6EP66</accession>
<evidence type="ECO:0000256" key="3">
    <source>
        <dbReference type="SAM" id="MobiDB-lite"/>
    </source>
</evidence>
<dbReference type="InterPro" id="IPR003034">
    <property type="entry name" value="SAP_dom"/>
</dbReference>
<organism evidence="5">
    <name type="scientific">Cuerna arida</name>
    <dbReference type="NCBI Taxonomy" id="1464854"/>
    <lineage>
        <taxon>Eukaryota</taxon>
        <taxon>Metazoa</taxon>
        <taxon>Ecdysozoa</taxon>
        <taxon>Arthropoda</taxon>
        <taxon>Hexapoda</taxon>
        <taxon>Insecta</taxon>
        <taxon>Pterygota</taxon>
        <taxon>Neoptera</taxon>
        <taxon>Paraneoptera</taxon>
        <taxon>Hemiptera</taxon>
        <taxon>Auchenorrhyncha</taxon>
        <taxon>Membracoidea</taxon>
        <taxon>Cicadellidae</taxon>
        <taxon>Cicadellinae</taxon>
        <taxon>Proconiini</taxon>
        <taxon>Cuerna</taxon>
    </lineage>
</organism>
<dbReference type="PROSITE" id="PS50800">
    <property type="entry name" value="SAP"/>
    <property type="match status" value="1"/>
</dbReference>
<evidence type="ECO:0000259" key="4">
    <source>
        <dbReference type="PROSITE" id="PS50800"/>
    </source>
</evidence>
<dbReference type="SUPFAM" id="SSF68906">
    <property type="entry name" value="SAP domain"/>
    <property type="match status" value="1"/>
</dbReference>
<dbReference type="EMBL" id="GECZ01030050">
    <property type="protein sequence ID" value="JAS39719.1"/>
    <property type="molecule type" value="Transcribed_RNA"/>
</dbReference>